<reference evidence="11 12" key="1">
    <citation type="journal article" date="2007" name="Proc. Natl. Acad. Sci. U.S.A.">
        <title>Independent sorting-out of thousands of duplicated gene pairs in two yeast species descended from a whole-genome duplication.</title>
        <authorList>
            <person name="Scannell D.R."/>
            <person name="Frank A.C."/>
            <person name="Conant G.C."/>
            <person name="Byrne K.P."/>
            <person name="Woolfit M."/>
            <person name="Wolfe K.H."/>
        </authorList>
    </citation>
    <scope>NUCLEOTIDE SEQUENCE [LARGE SCALE GENOMIC DNA]</scope>
    <source>
        <strain evidence="12">ATCC 22028 / DSM 70294 / BCRC 21397 / CBS 2163 / NBRC 10782 / NRRL Y-8283 / UCD 57-17</strain>
    </source>
</reference>
<evidence type="ECO:0000256" key="1">
    <source>
        <dbReference type="ARBA" id="ARBA00001033"/>
    </source>
</evidence>
<dbReference type="PROSITE" id="PS00629">
    <property type="entry name" value="IMP_1"/>
    <property type="match status" value="1"/>
</dbReference>
<dbReference type="PRINTS" id="PR00377">
    <property type="entry name" value="IMPHPHTASES"/>
</dbReference>
<dbReference type="PANTHER" id="PTHR20854">
    <property type="entry name" value="INOSITOL MONOPHOSPHATASE"/>
    <property type="match status" value="1"/>
</dbReference>
<dbReference type="EMBL" id="DS480399">
    <property type="protein sequence ID" value="EDO17704.1"/>
    <property type="molecule type" value="Genomic_DNA"/>
</dbReference>
<comment type="pathway">
    <text evidence="3 10">Polyol metabolism; myo-inositol biosynthesis; myo-inositol from D-glucose 6-phosphate: step 2/2.</text>
</comment>
<dbReference type="AlphaFoldDB" id="A7TJ05"/>
<dbReference type="GO" id="GO:0007165">
    <property type="term" value="P:signal transduction"/>
    <property type="evidence" value="ECO:0007669"/>
    <property type="project" value="TreeGrafter"/>
</dbReference>
<dbReference type="GeneID" id="5545944"/>
<dbReference type="HOGENOM" id="CLU_044118_1_2_1"/>
<accession>A7TJ05</accession>
<dbReference type="eggNOG" id="KOG2951">
    <property type="taxonomic scope" value="Eukaryota"/>
</dbReference>
<dbReference type="Proteomes" id="UP000000267">
    <property type="component" value="Unassembled WGS sequence"/>
</dbReference>
<evidence type="ECO:0000256" key="8">
    <source>
        <dbReference type="ARBA" id="ARBA00022842"/>
    </source>
</evidence>
<sequence>MALSKQELKSIENALINLVKEEVGPLIKVQSGTKFESYEDKANSVDLVTQVDQKVESIVKNYLLEKYPNFKFIGEESYVKGVTKITNEPTFIVDPIDGTTNFIHGFPYSCISLGLSENQKPVVGVVFNPHLNQLFHGSKGNGAFLNGTPIEVAKRPLVLQKALVGFESGSERDDSGNFDIKAKTCKNLLSQDGALIHGVRSLGSAAMNICYVATGMMDCYWEGGPWCWDVCAGWCILNETGGLIVNGNPNNWDVSLNGRCYFAIRGGSNEKEQHEFIKSFWSHVAGDLKYEYKD</sequence>
<comment type="cofactor">
    <cofactor evidence="2 9 10">
        <name>Mg(2+)</name>
        <dbReference type="ChEBI" id="CHEBI:18420"/>
    </cofactor>
</comment>
<dbReference type="SUPFAM" id="SSF56655">
    <property type="entry name" value="Carbohydrate phosphatase"/>
    <property type="match status" value="1"/>
</dbReference>
<dbReference type="InterPro" id="IPR000760">
    <property type="entry name" value="Inositol_monophosphatase-like"/>
</dbReference>
<dbReference type="EC" id="3.1.3.25" evidence="10"/>
<dbReference type="InParanoid" id="A7TJ05"/>
<name>A7TJ05_VANPO</name>
<dbReference type="GO" id="GO:0008934">
    <property type="term" value="F:inositol monophosphate 1-phosphatase activity"/>
    <property type="evidence" value="ECO:0007669"/>
    <property type="project" value="EnsemblFungi"/>
</dbReference>
<evidence type="ECO:0000256" key="2">
    <source>
        <dbReference type="ARBA" id="ARBA00001946"/>
    </source>
</evidence>
<dbReference type="OrthoDB" id="10254945at2759"/>
<dbReference type="STRING" id="436907.A7TJ05"/>
<dbReference type="GO" id="GO:0046872">
    <property type="term" value="F:metal ion binding"/>
    <property type="evidence" value="ECO:0007669"/>
    <property type="project" value="UniProtKB-KW"/>
</dbReference>
<dbReference type="GO" id="GO:0046854">
    <property type="term" value="P:phosphatidylinositol phosphate biosynthetic process"/>
    <property type="evidence" value="ECO:0007669"/>
    <property type="project" value="InterPro"/>
</dbReference>
<comment type="similarity">
    <text evidence="4 10">Belongs to the inositol monophosphatase superfamily.</text>
</comment>
<evidence type="ECO:0000313" key="11">
    <source>
        <dbReference type="EMBL" id="EDO17704.1"/>
    </source>
</evidence>
<dbReference type="Gene3D" id="3.40.190.80">
    <property type="match status" value="1"/>
</dbReference>
<dbReference type="KEGG" id="vpo:Kpol_1033p7"/>
<dbReference type="InterPro" id="IPR020583">
    <property type="entry name" value="Inositol_monoP_metal-BS"/>
</dbReference>
<evidence type="ECO:0000313" key="12">
    <source>
        <dbReference type="Proteomes" id="UP000000267"/>
    </source>
</evidence>
<organism evidence="12">
    <name type="scientific">Vanderwaltozyma polyspora (strain ATCC 22028 / DSM 70294 / BCRC 21397 / CBS 2163 / NBRC 10782 / NRRL Y-8283 / UCD 57-17)</name>
    <name type="common">Kluyveromyces polysporus</name>
    <dbReference type="NCBI Taxonomy" id="436907"/>
    <lineage>
        <taxon>Eukaryota</taxon>
        <taxon>Fungi</taxon>
        <taxon>Dikarya</taxon>
        <taxon>Ascomycota</taxon>
        <taxon>Saccharomycotina</taxon>
        <taxon>Saccharomycetes</taxon>
        <taxon>Saccharomycetales</taxon>
        <taxon>Saccharomycetaceae</taxon>
        <taxon>Vanderwaltozyma</taxon>
    </lineage>
</organism>
<keyword evidence="8 9" id="KW-0460">Magnesium</keyword>
<dbReference type="UniPathway" id="UPA00823">
    <property type="reaction ID" value="UER00788"/>
</dbReference>
<feature type="binding site" evidence="9">
    <location>
        <position position="75"/>
    </location>
    <ligand>
        <name>Mg(2+)</name>
        <dbReference type="ChEBI" id="CHEBI:18420"/>
        <label>1</label>
        <note>catalytic</note>
    </ligand>
</feature>
<dbReference type="Pfam" id="PF00459">
    <property type="entry name" value="Inositol_P"/>
    <property type="match status" value="1"/>
</dbReference>
<dbReference type="FunFam" id="3.30.540.10:FF:000013">
    <property type="entry name" value="Inositol-1-monophosphatase"/>
    <property type="match status" value="1"/>
</dbReference>
<evidence type="ECO:0000256" key="3">
    <source>
        <dbReference type="ARBA" id="ARBA00005152"/>
    </source>
</evidence>
<gene>
    <name evidence="11" type="ORF">Kpol_1033p7</name>
</gene>
<keyword evidence="12" id="KW-1185">Reference proteome</keyword>
<keyword evidence="7 10" id="KW-0378">Hydrolase</keyword>
<evidence type="ECO:0000256" key="10">
    <source>
        <dbReference type="RuleBase" id="RU364068"/>
    </source>
</evidence>
<feature type="binding site" evidence="9">
    <location>
        <position position="97"/>
    </location>
    <ligand>
        <name>Mg(2+)</name>
        <dbReference type="ChEBI" id="CHEBI:18420"/>
        <label>1</label>
        <note>catalytic</note>
    </ligand>
</feature>
<protein>
    <recommendedName>
        <fullName evidence="10">Inositol-1-monophosphatase</fullName>
        <ecNumber evidence="10">3.1.3.25</ecNumber>
    </recommendedName>
</protein>
<evidence type="ECO:0000256" key="7">
    <source>
        <dbReference type="ARBA" id="ARBA00022801"/>
    </source>
</evidence>
<dbReference type="FunFam" id="3.40.190.80:FF:000012">
    <property type="entry name" value="Inositol-1-monophosphatase"/>
    <property type="match status" value="1"/>
</dbReference>
<feature type="binding site" evidence="9">
    <location>
        <position position="96"/>
    </location>
    <ligand>
        <name>Mg(2+)</name>
        <dbReference type="ChEBI" id="CHEBI:18420"/>
        <label>1</label>
        <note>catalytic</note>
    </ligand>
</feature>
<feature type="binding site" evidence="9">
    <location>
        <position position="94"/>
    </location>
    <ligand>
        <name>Mg(2+)</name>
        <dbReference type="ChEBI" id="CHEBI:18420"/>
        <label>1</label>
        <note>catalytic</note>
    </ligand>
</feature>
<comment type="catalytic activity">
    <reaction evidence="1 10">
        <text>a myo-inositol phosphate + H2O = myo-inositol + phosphate</text>
        <dbReference type="Rhea" id="RHEA:24056"/>
        <dbReference type="ChEBI" id="CHEBI:15377"/>
        <dbReference type="ChEBI" id="CHEBI:17268"/>
        <dbReference type="ChEBI" id="CHEBI:43474"/>
        <dbReference type="ChEBI" id="CHEBI:84139"/>
        <dbReference type="EC" id="3.1.3.25"/>
    </reaction>
</comment>
<evidence type="ECO:0000256" key="5">
    <source>
        <dbReference type="ARBA" id="ARBA00022671"/>
    </source>
</evidence>
<dbReference type="Gene3D" id="3.30.540.10">
    <property type="entry name" value="Fructose-1,6-Bisphosphatase, subunit A, domain 1"/>
    <property type="match status" value="1"/>
</dbReference>
<evidence type="ECO:0000256" key="9">
    <source>
        <dbReference type="PIRSR" id="PIRSR600760-2"/>
    </source>
</evidence>
<dbReference type="FunCoup" id="A7TJ05">
    <property type="interactions" value="288"/>
</dbReference>
<keyword evidence="6 9" id="KW-0479">Metal-binding</keyword>
<dbReference type="GO" id="GO:0006021">
    <property type="term" value="P:inositol biosynthetic process"/>
    <property type="evidence" value="ECO:0007669"/>
    <property type="project" value="UniProtKB-UniPathway"/>
</dbReference>
<proteinExistence type="inferred from homology"/>
<evidence type="ECO:0000256" key="6">
    <source>
        <dbReference type="ARBA" id="ARBA00022723"/>
    </source>
</evidence>
<evidence type="ECO:0000256" key="4">
    <source>
        <dbReference type="ARBA" id="ARBA00009759"/>
    </source>
</evidence>
<keyword evidence="5" id="KW-0452">Lithium</keyword>
<dbReference type="InterPro" id="IPR033942">
    <property type="entry name" value="IMPase"/>
</dbReference>
<feature type="binding site" evidence="9">
    <location>
        <position position="229"/>
    </location>
    <ligand>
        <name>Mg(2+)</name>
        <dbReference type="ChEBI" id="CHEBI:18420"/>
        <label>1</label>
        <note>catalytic</note>
    </ligand>
</feature>
<dbReference type="PROSITE" id="PS00630">
    <property type="entry name" value="IMP_2"/>
    <property type="match status" value="1"/>
</dbReference>
<dbReference type="CDD" id="cd01639">
    <property type="entry name" value="IMPase"/>
    <property type="match status" value="1"/>
</dbReference>
<dbReference type="GO" id="GO:0071545">
    <property type="term" value="P:inositol phosphate catabolic process"/>
    <property type="evidence" value="ECO:0007669"/>
    <property type="project" value="EnsemblFungi"/>
</dbReference>
<dbReference type="PhylomeDB" id="A7TJ05"/>
<dbReference type="InterPro" id="IPR020550">
    <property type="entry name" value="Inositol_monophosphatase_CS"/>
</dbReference>
<dbReference type="PANTHER" id="PTHR20854:SF4">
    <property type="entry name" value="INOSITOL-1-MONOPHOSPHATASE-RELATED"/>
    <property type="match status" value="1"/>
</dbReference>
<dbReference type="RefSeq" id="XP_001645562.1">
    <property type="nucleotide sequence ID" value="XM_001645512.1"/>
</dbReference>